<dbReference type="InterPro" id="IPR013078">
    <property type="entry name" value="His_Pase_superF_clade-1"/>
</dbReference>
<dbReference type="EMBL" id="CAADFF010000003">
    <property type="protein sequence ID" value="VFJ86504.1"/>
    <property type="molecule type" value="Genomic_DNA"/>
</dbReference>
<evidence type="ECO:0000313" key="1">
    <source>
        <dbReference type="EMBL" id="VFJ86504.1"/>
    </source>
</evidence>
<dbReference type="PIRSF" id="PIRSF000709">
    <property type="entry name" value="6PFK_2-Ptase"/>
    <property type="match status" value="1"/>
</dbReference>
<dbReference type="GO" id="GO:0005737">
    <property type="term" value="C:cytoplasm"/>
    <property type="evidence" value="ECO:0007669"/>
    <property type="project" value="TreeGrafter"/>
</dbReference>
<dbReference type="InterPro" id="IPR050275">
    <property type="entry name" value="PGM_Phosphatase"/>
</dbReference>
<proteinExistence type="predicted"/>
<dbReference type="Pfam" id="PF00300">
    <property type="entry name" value="His_Phos_1"/>
    <property type="match status" value="1"/>
</dbReference>
<dbReference type="PANTHER" id="PTHR48100:SF1">
    <property type="entry name" value="HISTIDINE PHOSPHATASE FAMILY PROTEIN-RELATED"/>
    <property type="match status" value="1"/>
</dbReference>
<dbReference type="CDD" id="cd07067">
    <property type="entry name" value="HP_PGM_like"/>
    <property type="match status" value="1"/>
</dbReference>
<dbReference type="PANTHER" id="PTHR48100">
    <property type="entry name" value="BROAD-SPECIFICITY PHOSPHATASE YOR283W-RELATED"/>
    <property type="match status" value="1"/>
</dbReference>
<accession>A0A450U5S9</accession>
<dbReference type="AlphaFoldDB" id="A0A450U5S9"/>
<organism evidence="1">
    <name type="scientific">Candidatus Kentrum sp. LFY</name>
    <dbReference type="NCBI Taxonomy" id="2126342"/>
    <lineage>
        <taxon>Bacteria</taxon>
        <taxon>Pseudomonadati</taxon>
        <taxon>Pseudomonadota</taxon>
        <taxon>Gammaproteobacteria</taxon>
        <taxon>Candidatus Kentrum</taxon>
    </lineage>
</organism>
<dbReference type="SUPFAM" id="SSF53254">
    <property type="entry name" value="Phosphoglycerate mutase-like"/>
    <property type="match status" value="1"/>
</dbReference>
<protein>
    <submittedName>
        <fullName evidence="1">Alpha-ribazole phosphatase</fullName>
    </submittedName>
</protein>
<dbReference type="GO" id="GO:0016791">
    <property type="term" value="F:phosphatase activity"/>
    <property type="evidence" value="ECO:0007669"/>
    <property type="project" value="TreeGrafter"/>
</dbReference>
<name>A0A450U5S9_9GAMM</name>
<dbReference type="SMART" id="SM00855">
    <property type="entry name" value="PGAM"/>
    <property type="match status" value="1"/>
</dbReference>
<sequence>MAGQYIGKTDPPLTKAGIAHAHGLARRLRRLIEAQPAIHEVDSPISSVLSSPARRALETARLATEWTGSPIRQDADLWEIDFGRWEGMRFHEIAAVDPELVNEWAKGEIGFCFPGGESIQAFRERVERAGHRIHNRREETLIVVTHGGVIRFLICHFLGLPPQSHLMFQVDPGSITRIQLYQGSAVLAGLNDFHY</sequence>
<dbReference type="Gene3D" id="3.40.50.1240">
    <property type="entry name" value="Phosphoglycerate mutase-like"/>
    <property type="match status" value="1"/>
</dbReference>
<reference evidence="1" key="1">
    <citation type="submission" date="2019-02" db="EMBL/GenBank/DDBJ databases">
        <authorList>
            <person name="Gruber-Vodicka R. H."/>
            <person name="Seah K. B. B."/>
        </authorList>
    </citation>
    <scope>NUCLEOTIDE SEQUENCE</scope>
    <source>
        <strain evidence="1">BECK_M7</strain>
    </source>
</reference>
<gene>
    <name evidence="1" type="ORF">BECKLFY1418B_GA0070995_100366</name>
</gene>
<dbReference type="InterPro" id="IPR029033">
    <property type="entry name" value="His_PPase_superfam"/>
</dbReference>